<evidence type="ECO:0000256" key="15">
    <source>
        <dbReference type="SAM" id="Phobius"/>
    </source>
</evidence>
<sequence length="635" mass="70174">MSDLLHSLEVDLKRSDVQCGENEFLCLNGRCVSALTLCSGRDDCNDQSDERNCSVSGCGPHEFLCSNSTVCISKYQLCDGHQDCASGIDESDDLCEKRAVQPEGCGKLEFLCGSGQCIELQSACDNFPDCSDGSDEANCDRNECLVANGQCSDYCWDLPLGYECACPTGLELINHFICEDVDECRNPDLCDQICVNLPGSYACECSRGYRKGTHTGTCQAAGEEPIMIVTNHGDIKSINMNRTEYLEIADRLHSATALSMDITLSTIFWSGDNHHGIFRKSVDPNRKEIRQILGDVQSPGGIAVDWIYSHIYWTDPRARTLSLATLDGLKRKTLFSTNLREPTAIAVDPESGFLYWVDIGKPAKIEKAGMNGVGRRILVSVGIEKPTGIALDYIKKRLYWVDSDLHELYYTDLDGLYHRSVFHSPKYLANPFGLAVFEDRAYWSDVDGKAVYSINRFGGANLTVLTPNLTEPRGLVVFHRLMQPIVQNWCVEEHAACEYLCVPAPYTEQHHACLCPDDVIPNRTGHTCGKEADPVATSPEQTDPVTTSPEQADPVATSPEQTDLKQLDAVSVGIIALIVILLGIVMCCAAVHWRMIVGHVKTSRFYSPVHLHTENAIICNAQRKDTVSQQFLLSE</sequence>
<dbReference type="InterPro" id="IPR000152">
    <property type="entry name" value="EGF-type_Asp/Asn_hydroxyl_site"/>
</dbReference>
<evidence type="ECO:0000256" key="3">
    <source>
        <dbReference type="ARBA" id="ARBA00022692"/>
    </source>
</evidence>
<keyword evidence="6 15" id="KW-1133">Transmembrane helix</keyword>
<keyword evidence="7 15" id="KW-0472">Membrane</keyword>
<keyword evidence="8 12" id="KW-1015">Disulfide bond</keyword>
<keyword evidence="5" id="KW-0677">Repeat</keyword>
<evidence type="ECO:0000256" key="9">
    <source>
        <dbReference type="ARBA" id="ARBA00023170"/>
    </source>
</evidence>
<dbReference type="PRINTS" id="PR00261">
    <property type="entry name" value="LDLRECEPTOR"/>
</dbReference>
<feature type="repeat" description="LDL-receptor class B" evidence="13">
    <location>
        <begin position="352"/>
        <end position="395"/>
    </location>
</feature>
<dbReference type="PROSITE" id="PS00010">
    <property type="entry name" value="ASX_HYDROXYL"/>
    <property type="match status" value="1"/>
</dbReference>
<dbReference type="SUPFAM" id="SSF57184">
    <property type="entry name" value="Growth factor receptor domain"/>
    <property type="match status" value="1"/>
</dbReference>
<dbReference type="STRING" id="137246.A0A401SSQ8"/>
<keyword evidence="1" id="KW-0245">EGF-like domain</keyword>
<dbReference type="InterPro" id="IPR001881">
    <property type="entry name" value="EGF-like_Ca-bd_dom"/>
</dbReference>
<dbReference type="InterPro" id="IPR049883">
    <property type="entry name" value="NOTCH1_EGF-like"/>
</dbReference>
<dbReference type="GO" id="GO:0042562">
    <property type="term" value="F:hormone binding"/>
    <property type="evidence" value="ECO:0007669"/>
    <property type="project" value="TreeGrafter"/>
</dbReference>
<protein>
    <recommendedName>
        <fullName evidence="16">EGF-like domain-containing protein</fullName>
    </recommendedName>
</protein>
<feature type="disulfide bond" evidence="12">
    <location>
        <begin position="112"/>
        <end position="130"/>
    </location>
</feature>
<evidence type="ECO:0000256" key="8">
    <source>
        <dbReference type="ARBA" id="ARBA00023157"/>
    </source>
</evidence>
<organism evidence="17 18">
    <name type="scientific">Chiloscyllium punctatum</name>
    <name type="common">Brownbanded bambooshark</name>
    <name type="synonym">Hemiscyllium punctatum</name>
    <dbReference type="NCBI Taxonomy" id="137246"/>
    <lineage>
        <taxon>Eukaryota</taxon>
        <taxon>Metazoa</taxon>
        <taxon>Chordata</taxon>
        <taxon>Craniata</taxon>
        <taxon>Vertebrata</taxon>
        <taxon>Chondrichthyes</taxon>
        <taxon>Elasmobranchii</taxon>
        <taxon>Galeomorphii</taxon>
        <taxon>Galeoidea</taxon>
        <taxon>Orectolobiformes</taxon>
        <taxon>Hemiscylliidae</taxon>
        <taxon>Chiloscyllium</taxon>
    </lineage>
</organism>
<dbReference type="PANTHER" id="PTHR22722">
    <property type="entry name" value="LOW-DENSITY LIPOPROTEIN RECEPTOR-RELATED PROTEIN 2-RELATED"/>
    <property type="match status" value="1"/>
</dbReference>
<dbReference type="SUPFAM" id="SSF63825">
    <property type="entry name" value="YWTD domain"/>
    <property type="match status" value="1"/>
</dbReference>
<dbReference type="GO" id="GO:0006898">
    <property type="term" value="P:receptor-mediated endocytosis"/>
    <property type="evidence" value="ECO:0007669"/>
    <property type="project" value="TreeGrafter"/>
</dbReference>
<evidence type="ECO:0000256" key="10">
    <source>
        <dbReference type="ARBA" id="ARBA00023180"/>
    </source>
</evidence>
<feature type="repeat" description="LDL-receptor class B" evidence="13">
    <location>
        <begin position="309"/>
        <end position="351"/>
    </location>
</feature>
<dbReference type="InterPro" id="IPR023415">
    <property type="entry name" value="LDLR_class-A_CS"/>
</dbReference>
<dbReference type="EMBL" id="BEZZ01000514">
    <property type="protein sequence ID" value="GCC33416.1"/>
    <property type="molecule type" value="Genomic_DNA"/>
</dbReference>
<evidence type="ECO:0000256" key="13">
    <source>
        <dbReference type="PROSITE-ProRule" id="PRU00461"/>
    </source>
</evidence>
<dbReference type="OMA" id="ACEYLCV"/>
<dbReference type="Pfam" id="PF00057">
    <property type="entry name" value="Ldl_recept_a"/>
    <property type="match status" value="3"/>
</dbReference>
<evidence type="ECO:0000256" key="2">
    <source>
        <dbReference type="ARBA" id="ARBA00022583"/>
    </source>
</evidence>
<comment type="caution">
    <text evidence="12">Lacks conserved residue(s) required for the propagation of feature annotation.</text>
</comment>
<dbReference type="SMART" id="SM00192">
    <property type="entry name" value="LDLa"/>
    <property type="match status" value="3"/>
</dbReference>
<dbReference type="PROSITE" id="PS01187">
    <property type="entry name" value="EGF_CA"/>
    <property type="match status" value="1"/>
</dbReference>
<dbReference type="Pfam" id="PF07645">
    <property type="entry name" value="EGF_CA"/>
    <property type="match status" value="1"/>
</dbReference>
<dbReference type="PANTHER" id="PTHR22722:SF15">
    <property type="entry name" value="LOW-DENSITY LIPOPROTEIN RECEPTOR-RELATED"/>
    <property type="match status" value="1"/>
</dbReference>
<dbReference type="Proteomes" id="UP000287033">
    <property type="component" value="Unassembled WGS sequence"/>
</dbReference>
<evidence type="ECO:0000256" key="7">
    <source>
        <dbReference type="ARBA" id="ARBA00023136"/>
    </source>
</evidence>
<evidence type="ECO:0000256" key="12">
    <source>
        <dbReference type="PROSITE-ProRule" id="PRU00124"/>
    </source>
</evidence>
<dbReference type="InterPro" id="IPR009030">
    <property type="entry name" value="Growth_fac_rcpt_cys_sf"/>
</dbReference>
<dbReference type="PROSITE" id="PS50068">
    <property type="entry name" value="LDLRA_2"/>
    <property type="match status" value="3"/>
</dbReference>
<feature type="domain" description="EGF-like" evidence="16">
    <location>
        <begin position="203"/>
        <end position="218"/>
    </location>
</feature>
<dbReference type="GO" id="GO:0043235">
    <property type="term" value="C:receptor complex"/>
    <property type="evidence" value="ECO:0007669"/>
    <property type="project" value="TreeGrafter"/>
</dbReference>
<keyword evidence="10" id="KW-0325">Glycoprotein</keyword>
<evidence type="ECO:0000256" key="4">
    <source>
        <dbReference type="ARBA" id="ARBA00022729"/>
    </source>
</evidence>
<dbReference type="GO" id="GO:0016324">
    <property type="term" value="C:apical plasma membrane"/>
    <property type="evidence" value="ECO:0007669"/>
    <property type="project" value="TreeGrafter"/>
</dbReference>
<feature type="disulfide bond" evidence="12">
    <location>
        <begin position="105"/>
        <end position="117"/>
    </location>
</feature>
<dbReference type="Gene3D" id="2.10.25.10">
    <property type="entry name" value="Laminin"/>
    <property type="match status" value="2"/>
</dbReference>
<dbReference type="Pfam" id="PF00058">
    <property type="entry name" value="Ldl_recept_b"/>
    <property type="match status" value="3"/>
</dbReference>
<keyword evidence="9" id="KW-0675">Receptor</keyword>
<accession>A0A401SSQ8</accession>
<dbReference type="PROSITE" id="PS51120">
    <property type="entry name" value="LDLRB"/>
    <property type="match status" value="3"/>
</dbReference>
<dbReference type="FunFam" id="2.10.25.10:FF:000009">
    <property type="entry name" value="Low-density lipoprotein receptor isoform 1"/>
    <property type="match status" value="1"/>
</dbReference>
<dbReference type="InterPro" id="IPR000033">
    <property type="entry name" value="LDLR_classB_rpt"/>
</dbReference>
<dbReference type="AlphaFoldDB" id="A0A401SSQ8"/>
<evidence type="ECO:0000313" key="17">
    <source>
        <dbReference type="EMBL" id="GCC33416.1"/>
    </source>
</evidence>
<feature type="disulfide bond" evidence="12">
    <location>
        <begin position="38"/>
        <end position="53"/>
    </location>
</feature>
<feature type="disulfide bond" evidence="12">
    <location>
        <begin position="124"/>
        <end position="139"/>
    </location>
</feature>
<dbReference type="Gene3D" id="2.120.10.30">
    <property type="entry name" value="TolB, C-terminal domain"/>
    <property type="match status" value="1"/>
</dbReference>
<dbReference type="GO" id="GO:0005509">
    <property type="term" value="F:calcium ion binding"/>
    <property type="evidence" value="ECO:0007669"/>
    <property type="project" value="InterPro"/>
</dbReference>
<evidence type="ECO:0000256" key="6">
    <source>
        <dbReference type="ARBA" id="ARBA00022989"/>
    </source>
</evidence>
<feature type="disulfide bond" evidence="12">
    <location>
        <begin position="26"/>
        <end position="44"/>
    </location>
</feature>
<keyword evidence="18" id="KW-1185">Reference proteome</keyword>
<proteinExistence type="predicted"/>
<evidence type="ECO:0000256" key="11">
    <source>
        <dbReference type="ARBA" id="ARBA00046288"/>
    </source>
</evidence>
<feature type="repeat" description="LDL-receptor class B" evidence="13">
    <location>
        <begin position="396"/>
        <end position="440"/>
    </location>
</feature>
<dbReference type="InterPro" id="IPR036055">
    <property type="entry name" value="LDL_receptor-like_sf"/>
</dbReference>
<dbReference type="SMART" id="SM00135">
    <property type="entry name" value="LY"/>
    <property type="match status" value="4"/>
</dbReference>
<dbReference type="OrthoDB" id="664115at2759"/>
<keyword evidence="2" id="KW-0254">Endocytosis</keyword>
<dbReference type="InterPro" id="IPR018097">
    <property type="entry name" value="EGF_Ca-bd_CS"/>
</dbReference>
<comment type="caution">
    <text evidence="17">The sequence shown here is derived from an EMBL/GenBank/DDBJ whole genome shotgun (WGS) entry which is preliminary data.</text>
</comment>
<evidence type="ECO:0000256" key="14">
    <source>
        <dbReference type="SAM" id="MobiDB-lite"/>
    </source>
</evidence>
<dbReference type="FunFam" id="2.120.10.30:FF:000241">
    <property type="entry name" value="Low-density lipoprotein receptor-related protein 6"/>
    <property type="match status" value="1"/>
</dbReference>
<evidence type="ECO:0000259" key="16">
    <source>
        <dbReference type="PROSITE" id="PS01186"/>
    </source>
</evidence>
<feature type="compositionally biased region" description="Polar residues" evidence="14">
    <location>
        <begin position="538"/>
        <end position="550"/>
    </location>
</feature>
<feature type="region of interest" description="Disordered" evidence="14">
    <location>
        <begin position="526"/>
        <end position="560"/>
    </location>
</feature>
<dbReference type="Gene3D" id="2.40.128.620">
    <property type="match status" value="1"/>
</dbReference>
<dbReference type="SMART" id="SM00179">
    <property type="entry name" value="EGF_CA"/>
    <property type="match status" value="2"/>
</dbReference>
<dbReference type="InterPro" id="IPR000742">
    <property type="entry name" value="EGF"/>
</dbReference>
<gene>
    <name evidence="17" type="ORF">chiPu_0011885</name>
</gene>
<dbReference type="CDD" id="cd00054">
    <property type="entry name" value="EGF_CA"/>
    <property type="match status" value="1"/>
</dbReference>
<dbReference type="CDD" id="cd00112">
    <property type="entry name" value="LDLa"/>
    <property type="match status" value="3"/>
</dbReference>
<evidence type="ECO:0000313" key="18">
    <source>
        <dbReference type="Proteomes" id="UP000287033"/>
    </source>
</evidence>
<dbReference type="InterPro" id="IPR051221">
    <property type="entry name" value="LDLR-related"/>
</dbReference>
<feature type="transmembrane region" description="Helical" evidence="15">
    <location>
        <begin position="569"/>
        <end position="593"/>
    </location>
</feature>
<feature type="disulfide bond" evidence="12">
    <location>
        <begin position="19"/>
        <end position="31"/>
    </location>
</feature>
<dbReference type="InterPro" id="IPR002172">
    <property type="entry name" value="LDrepeatLR_classA_rpt"/>
</dbReference>
<evidence type="ECO:0000256" key="1">
    <source>
        <dbReference type="ARBA" id="ARBA00022536"/>
    </source>
</evidence>
<dbReference type="PROSITE" id="PS01209">
    <property type="entry name" value="LDLRA_1"/>
    <property type="match status" value="1"/>
</dbReference>
<reference evidence="17 18" key="1">
    <citation type="journal article" date="2018" name="Nat. Ecol. Evol.">
        <title>Shark genomes provide insights into elasmobranch evolution and the origin of vertebrates.</title>
        <authorList>
            <person name="Hara Y"/>
            <person name="Yamaguchi K"/>
            <person name="Onimaru K"/>
            <person name="Kadota M"/>
            <person name="Koyanagi M"/>
            <person name="Keeley SD"/>
            <person name="Tatsumi K"/>
            <person name="Tanaka K"/>
            <person name="Motone F"/>
            <person name="Kageyama Y"/>
            <person name="Nozu R"/>
            <person name="Adachi N"/>
            <person name="Nishimura O"/>
            <person name="Nakagawa R"/>
            <person name="Tanegashima C"/>
            <person name="Kiyatake I"/>
            <person name="Matsumoto R"/>
            <person name="Murakumo K"/>
            <person name="Nishida K"/>
            <person name="Terakita A"/>
            <person name="Kuratani S"/>
            <person name="Sato K"/>
            <person name="Hyodo S Kuraku.S."/>
        </authorList>
    </citation>
    <scope>NUCLEOTIDE SEQUENCE [LARGE SCALE GENOMIC DNA]</scope>
</reference>
<dbReference type="SUPFAM" id="SSF57424">
    <property type="entry name" value="LDL receptor-like module"/>
    <property type="match status" value="2"/>
</dbReference>
<dbReference type="PROSITE" id="PS01186">
    <property type="entry name" value="EGF_2"/>
    <property type="match status" value="1"/>
</dbReference>
<dbReference type="InterPro" id="IPR011042">
    <property type="entry name" value="6-blade_b-propeller_TolB-like"/>
</dbReference>
<keyword evidence="3 15" id="KW-0812">Transmembrane</keyword>
<evidence type="ECO:0000256" key="5">
    <source>
        <dbReference type="ARBA" id="ARBA00022737"/>
    </source>
</evidence>
<name>A0A401SSQ8_CHIPU</name>
<keyword evidence="4" id="KW-0732">Signal</keyword>
<dbReference type="SMART" id="SM00181">
    <property type="entry name" value="EGF"/>
    <property type="match status" value="3"/>
</dbReference>
<dbReference type="Gene3D" id="4.10.400.10">
    <property type="entry name" value="Low-density Lipoprotein Receptor"/>
    <property type="match status" value="2"/>
</dbReference>
<comment type="subcellular location">
    <subcellularLocation>
        <location evidence="11">Endomembrane system</location>
        <topology evidence="11">Single-pass type I membrane protein</topology>
    </subcellularLocation>
</comment>